<dbReference type="PANTHER" id="PTHR42734:SF17">
    <property type="entry name" value="METAL TRANSPORT SYSTEM ATP-BINDING PROTEIN TM_0124-RELATED"/>
    <property type="match status" value="1"/>
</dbReference>
<keyword evidence="3" id="KW-0547">Nucleotide-binding</keyword>
<organism evidence="6 7">
    <name type="scientific">Geomonas limicola</name>
    <dbReference type="NCBI Taxonomy" id="2740186"/>
    <lineage>
        <taxon>Bacteria</taxon>
        <taxon>Pseudomonadati</taxon>
        <taxon>Thermodesulfobacteriota</taxon>
        <taxon>Desulfuromonadia</taxon>
        <taxon>Geobacterales</taxon>
        <taxon>Geobacteraceae</taxon>
        <taxon>Geomonas</taxon>
    </lineage>
</organism>
<dbReference type="AlphaFoldDB" id="A0A6V8NDW7"/>
<comment type="caution">
    <text evidence="6">The sequence shown here is derived from an EMBL/GenBank/DDBJ whole genome shotgun (WGS) entry which is preliminary data.</text>
</comment>
<dbReference type="InterPro" id="IPR027417">
    <property type="entry name" value="P-loop_NTPase"/>
</dbReference>
<evidence type="ECO:0000256" key="3">
    <source>
        <dbReference type="ARBA" id="ARBA00022741"/>
    </source>
</evidence>
<keyword evidence="2" id="KW-0813">Transport</keyword>
<dbReference type="GO" id="GO:0016887">
    <property type="term" value="F:ATP hydrolysis activity"/>
    <property type="evidence" value="ECO:0007669"/>
    <property type="project" value="InterPro"/>
</dbReference>
<dbReference type="GO" id="GO:0005524">
    <property type="term" value="F:ATP binding"/>
    <property type="evidence" value="ECO:0007669"/>
    <property type="project" value="UniProtKB-KW"/>
</dbReference>
<evidence type="ECO:0000313" key="7">
    <source>
        <dbReference type="Proteomes" id="UP000587586"/>
    </source>
</evidence>
<reference evidence="7" key="1">
    <citation type="submission" date="2020-06" db="EMBL/GenBank/DDBJ databases">
        <title>Draft genomic sequecing of Geomonas sp. Red745.</title>
        <authorList>
            <person name="Itoh H."/>
            <person name="Xu Z.X."/>
            <person name="Ushijima N."/>
            <person name="Masuda Y."/>
            <person name="Shiratori Y."/>
            <person name="Senoo K."/>
        </authorList>
    </citation>
    <scope>NUCLEOTIDE SEQUENCE [LARGE SCALE GENOMIC DNA]</scope>
    <source>
        <strain evidence="7">Red745</strain>
    </source>
</reference>
<dbReference type="Proteomes" id="UP000587586">
    <property type="component" value="Unassembled WGS sequence"/>
</dbReference>
<dbReference type="PANTHER" id="PTHR42734">
    <property type="entry name" value="METAL TRANSPORT SYSTEM ATP-BINDING PROTEIN TM_0124-RELATED"/>
    <property type="match status" value="1"/>
</dbReference>
<dbReference type="InterPro" id="IPR050153">
    <property type="entry name" value="Metal_Ion_Import_ABC"/>
</dbReference>
<comment type="similarity">
    <text evidence="1">Belongs to the ABC transporter superfamily.</text>
</comment>
<gene>
    <name evidence="6" type="primary">modF</name>
    <name evidence="6" type="ORF">GMLC_43300</name>
</gene>
<dbReference type="Pfam" id="PF00005">
    <property type="entry name" value="ABC_tran"/>
    <property type="match status" value="2"/>
</dbReference>
<dbReference type="PROSITE" id="PS00211">
    <property type="entry name" value="ABC_TRANSPORTER_1"/>
    <property type="match status" value="1"/>
</dbReference>
<dbReference type="SMART" id="SM00382">
    <property type="entry name" value="AAA"/>
    <property type="match status" value="2"/>
</dbReference>
<evidence type="ECO:0000259" key="5">
    <source>
        <dbReference type="PROSITE" id="PS50893"/>
    </source>
</evidence>
<dbReference type="NCBIfam" id="NF008186">
    <property type="entry name" value="PRK10938.1"/>
    <property type="match status" value="1"/>
</dbReference>
<dbReference type="RefSeq" id="WP_183363356.1">
    <property type="nucleotide sequence ID" value="NZ_BLXZ01000011.1"/>
</dbReference>
<dbReference type="InterPro" id="IPR003593">
    <property type="entry name" value="AAA+_ATPase"/>
</dbReference>
<sequence>MSQISFDGVTVKINDSVRLENITLTLREDEHWAIVGANGSGKSSFGKLLCNSLKIVSGTCQAAECPAFVSFEKLNEILEEERYKDDSDFIGKVDEGTLVTDFILGEHPDAGAREKLEALAKDLAFTAILARGLKFLSTGEMRKVLICKALMQDPDLLVLDEPFDGLDRQSVLVLNDLISKSIGNGLRVILLLNRFSEIVAETTHIAYVKDCRILMAGPKEELLNSEALRRVHAFHYTLPAQLPQFDPSTEIEPLPENLPLIEMHNVVVRYDEKYVLNGLNWQVRRGEHWKISGPNGAGKSTLLNLISGDNPQAYANDITLFGIRKGSGESVWDIKRRIGLVSTGFQQDYRVGVTVKIVVISGFFDSIGVYHEYSKTQQDIALEWLRMLHMEKYLDAPFRNLSYGEQRLVLLARAMVKQPDLLILDEPCQGLDDVNREMVLKLVDHLGKTGRSQILYVTHHQEDRIPCILNHLELVPAEGGGFTSRIICG</sequence>
<dbReference type="InterPro" id="IPR003439">
    <property type="entry name" value="ABC_transporter-like_ATP-bd"/>
</dbReference>
<keyword evidence="4 6" id="KW-0067">ATP-binding</keyword>
<evidence type="ECO:0000313" key="6">
    <source>
        <dbReference type="EMBL" id="GFO70751.1"/>
    </source>
</evidence>
<dbReference type="FunFam" id="3.40.50.300:FF:000866">
    <property type="entry name" value="Molybdate ABC transporter ATP-binding protein ModF"/>
    <property type="match status" value="1"/>
</dbReference>
<dbReference type="PROSITE" id="PS50893">
    <property type="entry name" value="ABC_TRANSPORTER_2"/>
    <property type="match status" value="2"/>
</dbReference>
<dbReference type="InterPro" id="IPR017871">
    <property type="entry name" value="ABC_transporter-like_CS"/>
</dbReference>
<name>A0A6V8NDW7_9BACT</name>
<dbReference type="SUPFAM" id="SSF52540">
    <property type="entry name" value="P-loop containing nucleoside triphosphate hydrolases"/>
    <property type="match status" value="2"/>
</dbReference>
<protein>
    <submittedName>
        <fullName evidence="6">Molybdate ABC transporter ATP-binding protein ModF</fullName>
    </submittedName>
</protein>
<evidence type="ECO:0000256" key="4">
    <source>
        <dbReference type="ARBA" id="ARBA00022840"/>
    </source>
</evidence>
<dbReference type="EMBL" id="BLXZ01000011">
    <property type="protein sequence ID" value="GFO70751.1"/>
    <property type="molecule type" value="Genomic_DNA"/>
</dbReference>
<proteinExistence type="inferred from homology"/>
<feature type="domain" description="ABC transporter" evidence="5">
    <location>
        <begin position="261"/>
        <end position="487"/>
    </location>
</feature>
<dbReference type="Gene3D" id="3.40.50.300">
    <property type="entry name" value="P-loop containing nucleotide triphosphate hydrolases"/>
    <property type="match status" value="2"/>
</dbReference>
<accession>A0A6V8NDW7</accession>
<evidence type="ECO:0000256" key="2">
    <source>
        <dbReference type="ARBA" id="ARBA00022448"/>
    </source>
</evidence>
<evidence type="ECO:0000256" key="1">
    <source>
        <dbReference type="ARBA" id="ARBA00005417"/>
    </source>
</evidence>
<feature type="domain" description="ABC transporter" evidence="5">
    <location>
        <begin position="4"/>
        <end position="235"/>
    </location>
</feature>
<keyword evidence="7" id="KW-1185">Reference proteome</keyword>